<reference evidence="1 2" key="1">
    <citation type="submission" date="2021-06" db="EMBL/GenBank/DDBJ databases">
        <authorList>
            <person name="Palmer J.M."/>
        </authorList>
    </citation>
    <scope>NUCLEOTIDE SEQUENCE [LARGE SCALE GENOMIC DNA]</scope>
    <source>
        <strain evidence="1 2">AS_MEX2019</strain>
        <tissue evidence="1">Muscle</tissue>
    </source>
</reference>
<comment type="caution">
    <text evidence="1">The sequence shown here is derived from an EMBL/GenBank/DDBJ whole genome shotgun (WGS) entry which is preliminary data.</text>
</comment>
<dbReference type="InterPro" id="IPR036388">
    <property type="entry name" value="WH-like_DNA-bd_sf"/>
</dbReference>
<keyword evidence="2" id="KW-1185">Reference proteome</keyword>
<dbReference type="Proteomes" id="UP001469553">
    <property type="component" value="Unassembled WGS sequence"/>
</dbReference>
<dbReference type="EMBL" id="JAHRIP010079751">
    <property type="protein sequence ID" value="MEQ2312655.1"/>
    <property type="molecule type" value="Genomic_DNA"/>
</dbReference>
<gene>
    <name evidence="1" type="ORF">AMECASPLE_033380</name>
</gene>
<accession>A0ABV1A2M5</accession>
<name>A0ABV1A2M5_9TELE</name>
<protein>
    <submittedName>
        <fullName evidence="1">Uncharacterized protein</fullName>
    </submittedName>
</protein>
<sequence>MKITKPFTGLESLSYDVIGLYPSYILVCTIFGKWRHTCGCTLRQHLKHTASFCDIMGKSKQNCQYIRKRKVEHHKSDSSLGTISRGLKESRSSVQQLYVSINTTEMSCHHTARHRDRCL</sequence>
<dbReference type="Gene3D" id="1.10.10.10">
    <property type="entry name" value="Winged helix-like DNA-binding domain superfamily/Winged helix DNA-binding domain"/>
    <property type="match status" value="1"/>
</dbReference>
<evidence type="ECO:0000313" key="2">
    <source>
        <dbReference type="Proteomes" id="UP001469553"/>
    </source>
</evidence>
<evidence type="ECO:0000313" key="1">
    <source>
        <dbReference type="EMBL" id="MEQ2312655.1"/>
    </source>
</evidence>
<organism evidence="1 2">
    <name type="scientific">Ameca splendens</name>
    <dbReference type="NCBI Taxonomy" id="208324"/>
    <lineage>
        <taxon>Eukaryota</taxon>
        <taxon>Metazoa</taxon>
        <taxon>Chordata</taxon>
        <taxon>Craniata</taxon>
        <taxon>Vertebrata</taxon>
        <taxon>Euteleostomi</taxon>
        <taxon>Actinopterygii</taxon>
        <taxon>Neopterygii</taxon>
        <taxon>Teleostei</taxon>
        <taxon>Neoteleostei</taxon>
        <taxon>Acanthomorphata</taxon>
        <taxon>Ovalentaria</taxon>
        <taxon>Atherinomorphae</taxon>
        <taxon>Cyprinodontiformes</taxon>
        <taxon>Goodeidae</taxon>
        <taxon>Ameca</taxon>
    </lineage>
</organism>
<proteinExistence type="predicted"/>